<dbReference type="AlphaFoldDB" id="A0A9P5Z7D4"/>
<dbReference type="Proteomes" id="UP000807469">
    <property type="component" value="Unassembled WGS sequence"/>
</dbReference>
<evidence type="ECO:0000313" key="2">
    <source>
        <dbReference type="Proteomes" id="UP000807469"/>
    </source>
</evidence>
<gene>
    <name evidence="1" type="ORF">BDN70DRAFT_893305</name>
</gene>
<comment type="caution">
    <text evidence="1">The sequence shown here is derived from an EMBL/GenBank/DDBJ whole genome shotgun (WGS) entry which is preliminary data.</text>
</comment>
<proteinExistence type="predicted"/>
<protein>
    <submittedName>
        <fullName evidence="1">Uncharacterized protein</fullName>
    </submittedName>
</protein>
<reference evidence="1" key="1">
    <citation type="submission" date="2020-11" db="EMBL/GenBank/DDBJ databases">
        <authorList>
            <consortium name="DOE Joint Genome Institute"/>
            <person name="Ahrendt S."/>
            <person name="Riley R."/>
            <person name="Andreopoulos W."/>
            <person name="Labutti K."/>
            <person name="Pangilinan J."/>
            <person name="Ruiz-Duenas F.J."/>
            <person name="Barrasa J.M."/>
            <person name="Sanchez-Garcia M."/>
            <person name="Camarero S."/>
            <person name="Miyauchi S."/>
            <person name="Serrano A."/>
            <person name="Linde D."/>
            <person name="Babiker R."/>
            <person name="Drula E."/>
            <person name="Ayuso-Fernandez I."/>
            <person name="Pacheco R."/>
            <person name="Padilla G."/>
            <person name="Ferreira P."/>
            <person name="Barriuso J."/>
            <person name="Kellner H."/>
            <person name="Castanera R."/>
            <person name="Alfaro M."/>
            <person name="Ramirez L."/>
            <person name="Pisabarro A.G."/>
            <person name="Kuo A."/>
            <person name="Tritt A."/>
            <person name="Lipzen A."/>
            <person name="He G."/>
            <person name="Yan M."/>
            <person name="Ng V."/>
            <person name="Cullen D."/>
            <person name="Martin F."/>
            <person name="Rosso M.-N."/>
            <person name="Henrissat B."/>
            <person name="Hibbett D."/>
            <person name="Martinez A.T."/>
            <person name="Grigoriev I.V."/>
        </authorList>
    </citation>
    <scope>NUCLEOTIDE SEQUENCE</scope>
    <source>
        <strain evidence="1">CIRM-BRFM 674</strain>
    </source>
</reference>
<sequence>MYIQAELCSQKARSQYSMDQLPEFSVRYQAVLDAFHRDKVNNPTEFPTTPEESELTLDDIQTLQPNELALWQSSVAASTPLDEIYIGMKITLRGNDSDAQRQYTVIDQGNSVMHGNYWSLQEIGENMPIILASDEVLERFVQM</sequence>
<dbReference type="EMBL" id="MU155178">
    <property type="protein sequence ID" value="KAF9481460.1"/>
    <property type="molecule type" value="Genomic_DNA"/>
</dbReference>
<accession>A0A9P5Z7D4</accession>
<evidence type="ECO:0000313" key="1">
    <source>
        <dbReference type="EMBL" id="KAF9481460.1"/>
    </source>
</evidence>
<name>A0A9P5Z7D4_9AGAR</name>
<keyword evidence="2" id="KW-1185">Reference proteome</keyword>
<organism evidence="1 2">
    <name type="scientific">Pholiota conissans</name>
    <dbReference type="NCBI Taxonomy" id="109636"/>
    <lineage>
        <taxon>Eukaryota</taxon>
        <taxon>Fungi</taxon>
        <taxon>Dikarya</taxon>
        <taxon>Basidiomycota</taxon>
        <taxon>Agaricomycotina</taxon>
        <taxon>Agaricomycetes</taxon>
        <taxon>Agaricomycetidae</taxon>
        <taxon>Agaricales</taxon>
        <taxon>Agaricineae</taxon>
        <taxon>Strophariaceae</taxon>
        <taxon>Pholiota</taxon>
    </lineage>
</organism>